<evidence type="ECO:0000313" key="1">
    <source>
        <dbReference type="EMBL" id="AKO91030.1"/>
    </source>
</evidence>
<accession>A0A0H4KBN0</accession>
<dbReference type="PATRIC" id="fig|135735.6.peg.393"/>
<dbReference type="AlphaFoldDB" id="A0A1X7FWL8"/>
<dbReference type="OrthoDB" id="2618234at2"/>
<protein>
    <submittedName>
        <fullName evidence="1">Uncharacterized protein</fullName>
    </submittedName>
</protein>
<dbReference type="RefSeq" id="WP_040060778.1">
    <property type="nucleotide sequence ID" value="NZ_CP011974.1"/>
</dbReference>
<name>A0A1X7FWL8_9BACI</name>
<evidence type="ECO:0000313" key="2">
    <source>
        <dbReference type="Proteomes" id="UP000036202"/>
    </source>
</evidence>
<accession>A0A1X7FWL8</accession>
<dbReference type="Proteomes" id="UP000036202">
    <property type="component" value="Chromosome"/>
</dbReference>
<organism evidence="1 2">
    <name type="scientific">Priestia filamentosa</name>
    <dbReference type="NCBI Taxonomy" id="1402861"/>
    <lineage>
        <taxon>Bacteria</taxon>
        <taxon>Bacillati</taxon>
        <taxon>Bacillota</taxon>
        <taxon>Bacilli</taxon>
        <taxon>Bacillales</taxon>
        <taxon>Bacillaceae</taxon>
        <taxon>Priestia</taxon>
    </lineage>
</organism>
<dbReference type="KEGG" id="beo:BEH_02175"/>
<proteinExistence type="predicted"/>
<keyword evidence="2" id="KW-1185">Reference proteome</keyword>
<reference evidence="1 2" key="1">
    <citation type="journal article" date="2015" name="PLoS ONE">
        <title>Genome Sequence of Bacillus endophyticus and Analysis of Its Companion Mechanism in the Ketogulonigenium vulgare-Bacillus Strain Consortium.</title>
        <authorList>
            <person name="Jia N."/>
            <person name="Du J."/>
            <person name="Ding M.Z."/>
            <person name="Gao F."/>
            <person name="Yuan Y.J."/>
        </authorList>
    </citation>
    <scope>NUCLEOTIDE SEQUENCE [LARGE SCALE GENOMIC DNA]</scope>
    <source>
        <strain evidence="1 2">Hbe603</strain>
    </source>
</reference>
<gene>
    <name evidence="1" type="ORF">BEH_02175</name>
</gene>
<dbReference type="GeneID" id="93703406"/>
<dbReference type="EMBL" id="CP011974">
    <property type="protein sequence ID" value="AKO91030.1"/>
    <property type="molecule type" value="Genomic_DNA"/>
</dbReference>
<sequence>MMIGQWSKNEISICVMLIVIYVLPFFLPKRLSKHMTILSFIWGAAAGFLVEFTIGGGVIDFYTVNDSNSYELFDFFYYIMFAPFGYLFMNFYEVFSITKKTFAYYVTAWSFIGLFANWLFNKLDIIHFKNGYMLSYSFAVFLLIQTITGLYYQYLKQKEHSSEV</sequence>
<reference evidence="2" key="2">
    <citation type="submission" date="2015-06" db="EMBL/GenBank/DDBJ databases">
        <title>Genome Sequence of Bacillus endophyticus and Analysis of its Companion Mechanism in the Ketogulonigenium vulgare-Bacillus strain Consortium.</title>
        <authorList>
            <person name="Jia N."/>
            <person name="Du J."/>
            <person name="Ding M.-Z."/>
            <person name="Gao F."/>
            <person name="Yuan Y.-J."/>
        </authorList>
    </citation>
    <scope>NUCLEOTIDE SEQUENCE [LARGE SCALE GENOMIC DNA]</scope>
    <source>
        <strain evidence="2">Hbe603</strain>
    </source>
</reference>